<feature type="compositionally biased region" description="Basic and acidic residues" evidence="9">
    <location>
        <begin position="265"/>
        <end position="279"/>
    </location>
</feature>
<dbReference type="Pfam" id="PF12829">
    <property type="entry name" value="Mhr1"/>
    <property type="match status" value="1"/>
</dbReference>
<evidence type="ECO:0000256" key="3">
    <source>
        <dbReference type="ARBA" id="ARBA00022980"/>
    </source>
</evidence>
<dbReference type="Proteomes" id="UP001365542">
    <property type="component" value="Unassembled WGS sequence"/>
</dbReference>
<keyword evidence="4" id="KW-0805">Transcription regulation</keyword>
<evidence type="ECO:0000256" key="8">
    <source>
        <dbReference type="ARBA" id="ARBA00035185"/>
    </source>
</evidence>
<dbReference type="InterPro" id="IPR024629">
    <property type="entry name" value="Ribosomal_mL67"/>
</dbReference>
<dbReference type="GO" id="GO:0005739">
    <property type="term" value="C:mitochondrion"/>
    <property type="evidence" value="ECO:0007669"/>
    <property type="project" value="UniProtKB-SubCell"/>
</dbReference>
<dbReference type="GO" id="GO:0000150">
    <property type="term" value="F:DNA strand exchange activity"/>
    <property type="evidence" value="ECO:0007669"/>
    <property type="project" value="InterPro"/>
</dbReference>
<keyword evidence="11" id="KW-1185">Reference proteome</keyword>
<comment type="similarity">
    <text evidence="2">Belongs to the mitochondrion-specific ribosomal protein mL67 family.</text>
</comment>
<dbReference type="GO" id="GO:1990904">
    <property type="term" value="C:ribonucleoprotein complex"/>
    <property type="evidence" value="ECO:0007669"/>
    <property type="project" value="UniProtKB-KW"/>
</dbReference>
<dbReference type="PANTHER" id="PTHR28184:SF1">
    <property type="entry name" value="LARGE RIBOSOMAL SUBUNIT PROTEIN ML67"/>
    <property type="match status" value="1"/>
</dbReference>
<keyword evidence="3" id="KW-0689">Ribosomal protein</keyword>
<protein>
    <recommendedName>
        <fullName evidence="8">Large ribosomal subunit protein mL67</fullName>
    </recommendedName>
</protein>
<evidence type="ECO:0000313" key="11">
    <source>
        <dbReference type="Proteomes" id="UP001365542"/>
    </source>
</evidence>
<accession>A0AAV9X4M2</accession>
<organism evidence="10 11">
    <name type="scientific">Orbilia ellipsospora</name>
    <dbReference type="NCBI Taxonomy" id="2528407"/>
    <lineage>
        <taxon>Eukaryota</taxon>
        <taxon>Fungi</taxon>
        <taxon>Dikarya</taxon>
        <taxon>Ascomycota</taxon>
        <taxon>Pezizomycotina</taxon>
        <taxon>Orbiliomycetes</taxon>
        <taxon>Orbiliales</taxon>
        <taxon>Orbiliaceae</taxon>
        <taxon>Orbilia</taxon>
    </lineage>
</organism>
<dbReference type="AlphaFoldDB" id="A0AAV9X4M2"/>
<dbReference type="PANTHER" id="PTHR28184">
    <property type="entry name" value="MITOCHONDRIAL HOMOLOGOUS RECOMBINATION PROTEIN 1"/>
    <property type="match status" value="1"/>
</dbReference>
<evidence type="ECO:0000313" key="10">
    <source>
        <dbReference type="EMBL" id="KAK6533540.1"/>
    </source>
</evidence>
<evidence type="ECO:0000256" key="2">
    <source>
        <dbReference type="ARBA" id="ARBA00010741"/>
    </source>
</evidence>
<evidence type="ECO:0000256" key="7">
    <source>
        <dbReference type="ARBA" id="ARBA00023274"/>
    </source>
</evidence>
<keyword evidence="7" id="KW-0687">Ribonucleoprotein</keyword>
<evidence type="ECO:0000256" key="4">
    <source>
        <dbReference type="ARBA" id="ARBA00023015"/>
    </source>
</evidence>
<evidence type="ECO:0000256" key="1">
    <source>
        <dbReference type="ARBA" id="ARBA00004173"/>
    </source>
</evidence>
<proteinExistence type="inferred from homology"/>
<evidence type="ECO:0000256" key="5">
    <source>
        <dbReference type="ARBA" id="ARBA00023128"/>
    </source>
</evidence>
<evidence type="ECO:0000256" key="9">
    <source>
        <dbReference type="SAM" id="MobiDB-lite"/>
    </source>
</evidence>
<feature type="region of interest" description="Disordered" evidence="9">
    <location>
        <begin position="265"/>
        <end position="302"/>
    </location>
</feature>
<name>A0AAV9X4M2_9PEZI</name>
<dbReference type="GO" id="GO:0005840">
    <property type="term" value="C:ribosome"/>
    <property type="evidence" value="ECO:0007669"/>
    <property type="project" value="UniProtKB-KW"/>
</dbReference>
<dbReference type="GO" id="GO:0003735">
    <property type="term" value="F:structural constituent of ribosome"/>
    <property type="evidence" value="ECO:0007669"/>
    <property type="project" value="TreeGrafter"/>
</dbReference>
<comment type="subcellular location">
    <subcellularLocation>
        <location evidence="1">Mitochondrion</location>
    </subcellularLocation>
</comment>
<sequence>MRPPTILRAKFVPLPEKITEAAILATFPEKTIERKVFPKRKPEDDVGDLSRDANPLGSHIYFYNHLQSKRVIYSLYQTLYNNKAMKQMTFMGKKTVPSALRKDLWSPLLTVSFTNPKTGLKAFQHLRELRKLHETQWDKELLKKKVKERSRILQDQRANSIADLAAVCERDVKKGEKVRVRWLNIYDAEYAENWPGCVVHDVEAFRGPGSRFYARKMGKFVAEADAEEVDGVEAEKDVVVAEAKEEVKNEESKLEEEKVNEVKVEEAKVEEVKADEAPRPESQVQPGAIPEDPKKSPLSFWR</sequence>
<keyword evidence="5" id="KW-0496">Mitochondrion</keyword>
<evidence type="ECO:0000256" key="6">
    <source>
        <dbReference type="ARBA" id="ARBA00023163"/>
    </source>
</evidence>
<keyword evidence="6" id="KW-0804">Transcription</keyword>
<dbReference type="EMBL" id="JAVHJO010000011">
    <property type="protein sequence ID" value="KAK6533540.1"/>
    <property type="molecule type" value="Genomic_DNA"/>
</dbReference>
<reference evidence="10 11" key="1">
    <citation type="submission" date="2019-10" db="EMBL/GenBank/DDBJ databases">
        <authorList>
            <person name="Palmer J.M."/>
        </authorList>
    </citation>
    <scope>NUCLEOTIDE SEQUENCE [LARGE SCALE GENOMIC DNA]</scope>
    <source>
        <strain evidence="10 11">TWF694</strain>
    </source>
</reference>
<dbReference type="GO" id="GO:0003697">
    <property type="term" value="F:single-stranded DNA binding"/>
    <property type="evidence" value="ECO:0007669"/>
    <property type="project" value="InterPro"/>
</dbReference>
<gene>
    <name evidence="10" type="ORF">TWF694_002478</name>
</gene>
<comment type="caution">
    <text evidence="10">The sequence shown here is derived from an EMBL/GenBank/DDBJ whole genome shotgun (WGS) entry which is preliminary data.</text>
</comment>